<feature type="chain" id="PRO_5041296112" description="PLAT domain-containing protein" evidence="1">
    <location>
        <begin position="23"/>
        <end position="168"/>
    </location>
</feature>
<proteinExistence type="predicted"/>
<dbReference type="Proteomes" id="UP001174909">
    <property type="component" value="Unassembled WGS sequence"/>
</dbReference>
<keyword evidence="3" id="KW-1185">Reference proteome</keyword>
<sequence>MALLSNLCSLLLVTALVTQAFSAECPEQCYDKAGNLCARSVYLSIFTLNDDNADSTALPYLTIELNGGTEIKTVRLYDLPGNQFEIAKGDLWEFEVDDFEFSEPCVSTAAITHVTIKPDTSDGDGIYIKDVFTWVRSGAASEMLTADYDINAWLDGDTPESAIDLSKV</sequence>
<evidence type="ECO:0000313" key="2">
    <source>
        <dbReference type="EMBL" id="CAI8039362.1"/>
    </source>
</evidence>
<accession>A0AA35T1E3</accession>
<evidence type="ECO:0008006" key="4">
    <source>
        <dbReference type="Google" id="ProtNLM"/>
    </source>
</evidence>
<reference evidence="2" key="1">
    <citation type="submission" date="2023-03" db="EMBL/GenBank/DDBJ databases">
        <authorList>
            <person name="Steffen K."/>
            <person name="Cardenas P."/>
        </authorList>
    </citation>
    <scope>NUCLEOTIDE SEQUENCE</scope>
</reference>
<evidence type="ECO:0000313" key="3">
    <source>
        <dbReference type="Proteomes" id="UP001174909"/>
    </source>
</evidence>
<keyword evidence="1" id="KW-0732">Signal</keyword>
<name>A0AA35T1E3_GEOBA</name>
<feature type="signal peptide" evidence="1">
    <location>
        <begin position="1"/>
        <end position="22"/>
    </location>
</feature>
<evidence type="ECO:0000256" key="1">
    <source>
        <dbReference type="SAM" id="SignalP"/>
    </source>
</evidence>
<dbReference type="EMBL" id="CASHTH010003032">
    <property type="protein sequence ID" value="CAI8039362.1"/>
    <property type="molecule type" value="Genomic_DNA"/>
</dbReference>
<protein>
    <recommendedName>
        <fullName evidence="4">PLAT domain-containing protein</fullName>
    </recommendedName>
</protein>
<gene>
    <name evidence="2" type="ORF">GBAR_LOCUS21890</name>
</gene>
<dbReference type="AlphaFoldDB" id="A0AA35T1E3"/>
<comment type="caution">
    <text evidence="2">The sequence shown here is derived from an EMBL/GenBank/DDBJ whole genome shotgun (WGS) entry which is preliminary data.</text>
</comment>
<organism evidence="2 3">
    <name type="scientific">Geodia barretti</name>
    <name type="common">Barrett's horny sponge</name>
    <dbReference type="NCBI Taxonomy" id="519541"/>
    <lineage>
        <taxon>Eukaryota</taxon>
        <taxon>Metazoa</taxon>
        <taxon>Porifera</taxon>
        <taxon>Demospongiae</taxon>
        <taxon>Heteroscleromorpha</taxon>
        <taxon>Tetractinellida</taxon>
        <taxon>Astrophorina</taxon>
        <taxon>Geodiidae</taxon>
        <taxon>Geodia</taxon>
    </lineage>
</organism>